<name>A0A0C2F2Q1_9PEZI</name>
<keyword evidence="3" id="KW-1185">Reference proteome</keyword>
<dbReference type="EMBL" id="AWTV01000006">
    <property type="protein sequence ID" value="KIH93144.1"/>
    <property type="molecule type" value="Genomic_DNA"/>
</dbReference>
<dbReference type="HOGENOM" id="CLU_2575401_0_0_1"/>
<proteinExistence type="predicted"/>
<evidence type="ECO:0000313" key="3">
    <source>
        <dbReference type="Proteomes" id="UP000031575"/>
    </source>
</evidence>
<accession>A0A0C2F2Q1</accession>
<organism evidence="2 3">
    <name type="scientific">Sporothrix brasiliensis 5110</name>
    <dbReference type="NCBI Taxonomy" id="1398154"/>
    <lineage>
        <taxon>Eukaryota</taxon>
        <taxon>Fungi</taxon>
        <taxon>Dikarya</taxon>
        <taxon>Ascomycota</taxon>
        <taxon>Pezizomycotina</taxon>
        <taxon>Sordariomycetes</taxon>
        <taxon>Sordariomycetidae</taxon>
        <taxon>Ophiostomatales</taxon>
        <taxon>Ophiostomataceae</taxon>
        <taxon>Sporothrix</taxon>
    </lineage>
</organism>
<dbReference type="Proteomes" id="UP000031575">
    <property type="component" value="Unassembled WGS sequence"/>
</dbReference>
<dbReference type="VEuPathDB" id="FungiDB:SPBR_03366"/>
<gene>
    <name evidence="2" type="ORF">SPBR_03366</name>
</gene>
<comment type="caution">
    <text evidence="2">The sequence shown here is derived from an EMBL/GenBank/DDBJ whole genome shotgun (WGS) entry which is preliminary data.</text>
</comment>
<protein>
    <submittedName>
        <fullName evidence="2">Uncharacterized protein</fullName>
    </submittedName>
</protein>
<sequence length="81" mass="8657">MSRKQYSMTADRRVLPYVPELGTGLNLVGAGGRVFDRTGHLTAVGSGRRTRPPDSDQPELGHHGPSDGYTVYASSIAPVFA</sequence>
<reference evidence="2 3" key="1">
    <citation type="journal article" date="2014" name="BMC Genomics">
        <title>Comparative genomics of the major fungal agents of human and animal Sporotrichosis: Sporothrix schenckii and Sporothrix brasiliensis.</title>
        <authorList>
            <person name="Teixeira M.M."/>
            <person name="de Almeida L.G."/>
            <person name="Kubitschek-Barreira P."/>
            <person name="Alves F.L."/>
            <person name="Kioshima E.S."/>
            <person name="Abadio A.K."/>
            <person name="Fernandes L."/>
            <person name="Derengowski L.S."/>
            <person name="Ferreira K.S."/>
            <person name="Souza R.C."/>
            <person name="Ruiz J.C."/>
            <person name="de Andrade N.C."/>
            <person name="Paes H.C."/>
            <person name="Nicola A.M."/>
            <person name="Albuquerque P."/>
            <person name="Gerber A.L."/>
            <person name="Martins V.P."/>
            <person name="Peconick L.D."/>
            <person name="Neto A.V."/>
            <person name="Chaucanez C.B."/>
            <person name="Silva P.A."/>
            <person name="Cunha O.L."/>
            <person name="de Oliveira F.F."/>
            <person name="dos Santos T.C."/>
            <person name="Barros A.L."/>
            <person name="Soares M.A."/>
            <person name="de Oliveira L.M."/>
            <person name="Marini M.M."/>
            <person name="Villalobos-Duno H."/>
            <person name="Cunha M.M."/>
            <person name="de Hoog S."/>
            <person name="da Silveira J.F."/>
            <person name="Henrissat B."/>
            <person name="Nino-Vega G.A."/>
            <person name="Cisalpino P.S."/>
            <person name="Mora-Montes H.M."/>
            <person name="Almeida S.R."/>
            <person name="Stajich J.E."/>
            <person name="Lopes-Bezerra L.M."/>
            <person name="Vasconcelos A.T."/>
            <person name="Felipe M.S."/>
        </authorList>
    </citation>
    <scope>NUCLEOTIDE SEQUENCE [LARGE SCALE GENOMIC DNA]</scope>
    <source>
        <strain evidence="2 3">5110</strain>
    </source>
</reference>
<evidence type="ECO:0000313" key="2">
    <source>
        <dbReference type="EMBL" id="KIH93144.1"/>
    </source>
</evidence>
<feature type="compositionally biased region" description="Basic and acidic residues" evidence="1">
    <location>
        <begin position="51"/>
        <end position="65"/>
    </location>
</feature>
<dbReference type="RefSeq" id="XP_040621154.1">
    <property type="nucleotide sequence ID" value="XM_040761668.1"/>
</dbReference>
<dbReference type="AlphaFoldDB" id="A0A0C2F2Q1"/>
<evidence type="ECO:0000256" key="1">
    <source>
        <dbReference type="SAM" id="MobiDB-lite"/>
    </source>
</evidence>
<dbReference type="GeneID" id="63676589"/>
<feature type="region of interest" description="Disordered" evidence="1">
    <location>
        <begin position="42"/>
        <end position="69"/>
    </location>
</feature>